<dbReference type="Gene3D" id="3.90.850.10">
    <property type="entry name" value="Fumarylacetoacetase-like, C-terminal domain"/>
    <property type="match status" value="1"/>
</dbReference>
<keyword evidence="2" id="KW-0479">Metal-binding</keyword>
<reference evidence="4" key="1">
    <citation type="submission" date="2021-06" db="EMBL/GenBank/DDBJ databases">
        <authorList>
            <person name="Kallberg Y."/>
            <person name="Tangrot J."/>
            <person name="Rosling A."/>
        </authorList>
    </citation>
    <scope>NUCLEOTIDE SEQUENCE</scope>
    <source>
        <strain evidence="4">BR232B</strain>
    </source>
</reference>
<dbReference type="GO" id="GO:0046872">
    <property type="term" value="F:metal ion binding"/>
    <property type="evidence" value="ECO:0007669"/>
    <property type="project" value="UniProtKB-KW"/>
</dbReference>
<sequence>MSAAMFGLLKVHRRLSTSASPVQGWKRLIRFIGEDGSIYQGEPILSENGLKSIDDLKAKLIKGNIFDNTAKVTDSIVPIRKLLSPISTSQVPLIRCIGLNYKKHALETNQSIPKYPILFIKPSTAVQDPFEPVRLPKIAANHVDYEAELAVVIKKECKNVDKEKALEYVLGYTAGNDISAREWQKTRGGGQWSFSKGFDTFSPLGPMLVSPTVITNPNSLRISMTVNDVKMQDSNTGDMVFDVASLISFLSQSTTLQPGTVILTGTPEGVGFVKDPPVYLQTGDKMTVEIENIGQLTNYVENEK</sequence>
<dbReference type="GO" id="GO:0006107">
    <property type="term" value="P:oxaloacetate metabolic process"/>
    <property type="evidence" value="ECO:0007669"/>
    <property type="project" value="UniProtKB-ARBA"/>
</dbReference>
<comment type="caution">
    <text evidence="4">The sequence shown here is derived from an EMBL/GenBank/DDBJ whole genome shotgun (WGS) entry which is preliminary data.</text>
</comment>
<proteinExistence type="inferred from homology"/>
<protein>
    <submittedName>
        <fullName evidence="4">10126_t:CDS:1</fullName>
    </submittedName>
</protein>
<evidence type="ECO:0000256" key="2">
    <source>
        <dbReference type="ARBA" id="ARBA00022723"/>
    </source>
</evidence>
<organism evidence="4 5">
    <name type="scientific">Paraglomus brasilianum</name>
    <dbReference type="NCBI Taxonomy" id="144538"/>
    <lineage>
        <taxon>Eukaryota</taxon>
        <taxon>Fungi</taxon>
        <taxon>Fungi incertae sedis</taxon>
        <taxon>Mucoromycota</taxon>
        <taxon>Glomeromycotina</taxon>
        <taxon>Glomeromycetes</taxon>
        <taxon>Paraglomerales</taxon>
        <taxon>Paraglomeraceae</taxon>
        <taxon>Paraglomus</taxon>
    </lineage>
</organism>
<dbReference type="Pfam" id="PF01557">
    <property type="entry name" value="FAA_hydrolase"/>
    <property type="match status" value="1"/>
</dbReference>
<evidence type="ECO:0000259" key="3">
    <source>
        <dbReference type="Pfam" id="PF01557"/>
    </source>
</evidence>
<name>A0A9N9BV52_9GLOM</name>
<accession>A0A9N9BV52</accession>
<evidence type="ECO:0000313" key="4">
    <source>
        <dbReference type="EMBL" id="CAG8578279.1"/>
    </source>
</evidence>
<dbReference type="PANTHER" id="PTHR11820:SF112">
    <property type="entry name" value="FUMARYLACETOACETATE HYDROLASE FAMILY PROTEIN (AFU_ORTHOLOGUE AFUA_1G02370)-RELATED"/>
    <property type="match status" value="1"/>
</dbReference>
<dbReference type="PANTHER" id="PTHR11820">
    <property type="entry name" value="ACYLPYRUVASE"/>
    <property type="match status" value="1"/>
</dbReference>
<comment type="similarity">
    <text evidence="1">Belongs to the FAH family.</text>
</comment>
<evidence type="ECO:0000313" key="5">
    <source>
        <dbReference type="Proteomes" id="UP000789739"/>
    </source>
</evidence>
<dbReference type="AlphaFoldDB" id="A0A9N9BV52"/>
<dbReference type="Proteomes" id="UP000789739">
    <property type="component" value="Unassembled WGS sequence"/>
</dbReference>
<feature type="domain" description="Fumarylacetoacetase-like C-terminal" evidence="3">
    <location>
        <begin position="94"/>
        <end position="300"/>
    </location>
</feature>
<dbReference type="GO" id="GO:0050163">
    <property type="term" value="F:oxaloacetate tautomerase activity"/>
    <property type="evidence" value="ECO:0007669"/>
    <property type="project" value="UniProtKB-ARBA"/>
</dbReference>
<dbReference type="SUPFAM" id="SSF56529">
    <property type="entry name" value="FAH"/>
    <property type="match status" value="1"/>
</dbReference>
<dbReference type="InterPro" id="IPR011234">
    <property type="entry name" value="Fumarylacetoacetase-like_C"/>
</dbReference>
<keyword evidence="5" id="KW-1185">Reference proteome</keyword>
<gene>
    <name evidence="4" type="ORF">PBRASI_LOCUS6479</name>
</gene>
<dbReference type="InterPro" id="IPR036663">
    <property type="entry name" value="Fumarylacetoacetase_C_sf"/>
</dbReference>
<dbReference type="OrthoDB" id="411064at2759"/>
<dbReference type="EMBL" id="CAJVPI010000864">
    <property type="protein sequence ID" value="CAG8578279.1"/>
    <property type="molecule type" value="Genomic_DNA"/>
</dbReference>
<dbReference type="FunFam" id="3.90.850.10:FF:000002">
    <property type="entry name" value="2-hydroxyhepta-2,4-diene-1,7-dioate isomerase"/>
    <property type="match status" value="1"/>
</dbReference>
<evidence type="ECO:0000256" key="1">
    <source>
        <dbReference type="ARBA" id="ARBA00010211"/>
    </source>
</evidence>